<proteinExistence type="predicted"/>
<dbReference type="EMBL" id="CAJHUC010002068">
    <property type="protein sequence ID" value="CAD7703118.1"/>
    <property type="molecule type" value="Genomic_DNA"/>
</dbReference>
<gene>
    <name evidence="1" type="ORF">OSTQU699_LOCUS8475</name>
</gene>
<dbReference type="Proteomes" id="UP000708148">
    <property type="component" value="Unassembled WGS sequence"/>
</dbReference>
<reference evidence="1" key="1">
    <citation type="submission" date="2020-12" db="EMBL/GenBank/DDBJ databases">
        <authorList>
            <person name="Iha C."/>
        </authorList>
    </citation>
    <scope>NUCLEOTIDE SEQUENCE</scope>
</reference>
<accession>A0A8S1J752</accession>
<sequence length="109" mass="11573">MVALMHRCTVDGILCPKYNWLGYSFAMGREGFSDAIFGCTVGCWRTGLMHAFNRSASASTKNGGAWHTALGSSGVGAVQAWPTAHVALGVQNAPPRSPEGIHGLRTVWP</sequence>
<evidence type="ECO:0000313" key="1">
    <source>
        <dbReference type="EMBL" id="CAD7703118.1"/>
    </source>
</evidence>
<organism evidence="1 2">
    <name type="scientific">Ostreobium quekettii</name>
    <dbReference type="NCBI Taxonomy" id="121088"/>
    <lineage>
        <taxon>Eukaryota</taxon>
        <taxon>Viridiplantae</taxon>
        <taxon>Chlorophyta</taxon>
        <taxon>core chlorophytes</taxon>
        <taxon>Ulvophyceae</taxon>
        <taxon>TCBD clade</taxon>
        <taxon>Bryopsidales</taxon>
        <taxon>Ostreobineae</taxon>
        <taxon>Ostreobiaceae</taxon>
        <taxon>Ostreobium</taxon>
    </lineage>
</organism>
<keyword evidence="2" id="KW-1185">Reference proteome</keyword>
<comment type="caution">
    <text evidence="1">The sequence shown here is derived from an EMBL/GenBank/DDBJ whole genome shotgun (WGS) entry which is preliminary data.</text>
</comment>
<name>A0A8S1J752_9CHLO</name>
<evidence type="ECO:0000313" key="2">
    <source>
        <dbReference type="Proteomes" id="UP000708148"/>
    </source>
</evidence>
<dbReference type="AlphaFoldDB" id="A0A8S1J752"/>
<protein>
    <submittedName>
        <fullName evidence="1">Uncharacterized protein</fullName>
    </submittedName>
</protein>